<protein>
    <submittedName>
        <fullName evidence="2">Uncharacterized protein</fullName>
    </submittedName>
</protein>
<feature type="region of interest" description="Disordered" evidence="1">
    <location>
        <begin position="20"/>
        <end position="67"/>
    </location>
</feature>
<feature type="compositionally biased region" description="Low complexity" evidence="1">
    <location>
        <begin position="93"/>
        <end position="108"/>
    </location>
</feature>
<organism evidence="2 3">
    <name type="scientific">Modicella reniformis</name>
    <dbReference type="NCBI Taxonomy" id="1440133"/>
    <lineage>
        <taxon>Eukaryota</taxon>
        <taxon>Fungi</taxon>
        <taxon>Fungi incertae sedis</taxon>
        <taxon>Mucoromycota</taxon>
        <taxon>Mortierellomycotina</taxon>
        <taxon>Mortierellomycetes</taxon>
        <taxon>Mortierellales</taxon>
        <taxon>Mortierellaceae</taxon>
        <taxon>Modicella</taxon>
    </lineage>
</organism>
<feature type="compositionally biased region" description="Low complexity" evidence="1">
    <location>
        <begin position="147"/>
        <end position="162"/>
    </location>
</feature>
<proteinExistence type="predicted"/>
<feature type="compositionally biased region" description="Polar residues" evidence="1">
    <location>
        <begin position="131"/>
        <end position="146"/>
    </location>
</feature>
<comment type="caution">
    <text evidence="2">The sequence shown here is derived from an EMBL/GenBank/DDBJ whole genome shotgun (WGS) entry which is preliminary data.</text>
</comment>
<dbReference type="Proteomes" id="UP000749646">
    <property type="component" value="Unassembled WGS sequence"/>
</dbReference>
<keyword evidence="3" id="KW-1185">Reference proteome</keyword>
<feature type="region of interest" description="Disordered" evidence="1">
    <location>
        <begin position="90"/>
        <end position="115"/>
    </location>
</feature>
<feature type="non-terminal residue" evidence="2">
    <location>
        <position position="1"/>
    </location>
</feature>
<feature type="region of interest" description="Disordered" evidence="1">
    <location>
        <begin position="253"/>
        <end position="291"/>
    </location>
</feature>
<feature type="compositionally biased region" description="Basic and acidic residues" evidence="1">
    <location>
        <begin position="278"/>
        <end position="291"/>
    </location>
</feature>
<reference evidence="2" key="1">
    <citation type="journal article" date="2020" name="Fungal Divers.">
        <title>Resolving the Mortierellaceae phylogeny through synthesis of multi-gene phylogenetics and phylogenomics.</title>
        <authorList>
            <person name="Vandepol N."/>
            <person name="Liber J."/>
            <person name="Desiro A."/>
            <person name="Na H."/>
            <person name="Kennedy M."/>
            <person name="Barry K."/>
            <person name="Grigoriev I.V."/>
            <person name="Miller A.N."/>
            <person name="O'Donnell K."/>
            <person name="Stajich J.E."/>
            <person name="Bonito G."/>
        </authorList>
    </citation>
    <scope>NUCLEOTIDE SEQUENCE</scope>
    <source>
        <strain evidence="2">MES-2147</strain>
    </source>
</reference>
<feature type="region of interest" description="Disordered" evidence="1">
    <location>
        <begin position="356"/>
        <end position="397"/>
    </location>
</feature>
<feature type="region of interest" description="Disordered" evidence="1">
    <location>
        <begin position="131"/>
        <end position="175"/>
    </location>
</feature>
<evidence type="ECO:0000313" key="2">
    <source>
        <dbReference type="EMBL" id="KAF9929006.1"/>
    </source>
</evidence>
<evidence type="ECO:0000256" key="1">
    <source>
        <dbReference type="SAM" id="MobiDB-lite"/>
    </source>
</evidence>
<accession>A0A9P6LSK9</accession>
<feature type="compositionally biased region" description="Basic and acidic residues" evidence="1">
    <location>
        <begin position="21"/>
        <end position="61"/>
    </location>
</feature>
<feature type="compositionally biased region" description="Polar residues" evidence="1">
    <location>
        <begin position="371"/>
        <end position="397"/>
    </location>
</feature>
<gene>
    <name evidence="2" type="ORF">BGZ65_005976</name>
</gene>
<dbReference type="EMBL" id="JAAAHW010010206">
    <property type="protein sequence ID" value="KAF9929006.1"/>
    <property type="molecule type" value="Genomic_DNA"/>
</dbReference>
<evidence type="ECO:0000313" key="3">
    <source>
        <dbReference type="Proteomes" id="UP000749646"/>
    </source>
</evidence>
<dbReference type="AlphaFoldDB" id="A0A9P6LSK9"/>
<sequence>HQYNEDLQTRTLLEEVYQQQKEGRRLRLEQRRQETYRQRQEAYRQKQEEYRQKRASKKELEAYGSQQPYKRQLEQEIKENILIRQKNREAYMQQQPQPQLQTQHQAYPPYQPPHEYADPRSVVVPPSQLQLQGPQHSAAQISWSSHYRQPQTQPPTYRTTTQAPDAVGGHAWSTSRPSTIAPLAMEEIANYNSNREHSGPGMFYPGLSDTSPALVRGMTAPFPVMDRSICQEEDTTGDAEVPVVVAQVNGDGARYDRENDGSAGAGAVIDNETVGESEGDRVASVDYHSNDSEEEEVVRNAANILDSLEHHHQHHHNHHHYHQERNRRAEIQRQRGCDMNILVDIHEYAQEVRVNGENGHSAGNGHAAVSQPGSRVSDVANTSAAANITGQTNGKNG</sequence>
<name>A0A9P6LSK9_9FUNG</name>